<dbReference type="Pfam" id="PF03069">
    <property type="entry name" value="FmdA_AmdA"/>
    <property type="match status" value="1"/>
</dbReference>
<dbReference type="InterPro" id="IPR004304">
    <property type="entry name" value="FmdA_AmdA"/>
</dbReference>
<dbReference type="AlphaFoldDB" id="A0A9C7GA96"/>
<accession>A0A9C7GA96</accession>
<name>A0A9C7GA96_9BACI</name>
<dbReference type="SUPFAM" id="SSF141130">
    <property type="entry name" value="Acetamidase/Formamidase-like"/>
    <property type="match status" value="1"/>
</dbReference>
<comment type="caution">
    <text evidence="1">The sequence shown here is derived from an EMBL/GenBank/DDBJ whole genome shotgun (WGS) entry which is preliminary data.</text>
</comment>
<proteinExistence type="predicted"/>
<dbReference type="EMBL" id="CAKJTG010000012">
    <property type="protein sequence ID" value="CAG9608784.1"/>
    <property type="molecule type" value="Genomic_DNA"/>
</dbReference>
<reference evidence="1" key="1">
    <citation type="submission" date="2021-10" db="EMBL/GenBank/DDBJ databases">
        <authorList>
            <person name="Criscuolo A."/>
        </authorList>
    </citation>
    <scope>NUCLEOTIDE SEQUENCE</scope>
    <source>
        <strain evidence="1">CIP111885</strain>
    </source>
</reference>
<dbReference type="Gene3D" id="2.60.120.580">
    <property type="entry name" value="Acetamidase/Formamidase-like domains"/>
    <property type="match status" value="2"/>
</dbReference>
<dbReference type="Gene3D" id="3.10.28.20">
    <property type="entry name" value="Acetamidase/Formamidase-like domains"/>
    <property type="match status" value="1"/>
</dbReference>
<protein>
    <recommendedName>
        <fullName evidence="3">Acetamidase</fullName>
    </recommendedName>
</protein>
<gene>
    <name evidence="1" type="ORF">NEOCIP111885_02501</name>
</gene>
<sequence>MANIHVLELKNENLQGSYNKEYQPILTLQSGDSIHLSTPDIGWGYSPKNGERIRYSSREKELVWGHPMIGPIKVKEAMPGMVVEIKINDIVPGWYGWNCAAGKSSWTNDRLDISHLPEVTLDWDLDTEKNIGTCSYGDKSFSIELHPFLGLIGTTPNEDGVQSTIPPRYTGGNIDCKELVKGSSLFLPVVVDGALLTVGDGHAAQGDGEVSGQGIECPMDFVDLTITLHKDMSLTVPRAKTPTGWITFGFDLDLNKATIIALEGMVRLIEEQYGLEKAEATALASVVVDLRITQIVNGTKGVHAVLPHGAIR</sequence>
<dbReference type="Proteomes" id="UP000789845">
    <property type="component" value="Unassembled WGS sequence"/>
</dbReference>
<organism evidence="1 2">
    <name type="scientific">Pseudoneobacillus rhizosphaerae</name>
    <dbReference type="NCBI Taxonomy" id="2880968"/>
    <lineage>
        <taxon>Bacteria</taxon>
        <taxon>Bacillati</taxon>
        <taxon>Bacillota</taxon>
        <taxon>Bacilli</taxon>
        <taxon>Bacillales</taxon>
        <taxon>Bacillaceae</taxon>
        <taxon>Pseudoneobacillus</taxon>
    </lineage>
</organism>
<keyword evidence="2" id="KW-1185">Reference proteome</keyword>
<dbReference type="GO" id="GO:0016811">
    <property type="term" value="F:hydrolase activity, acting on carbon-nitrogen (but not peptide) bonds, in linear amides"/>
    <property type="evidence" value="ECO:0007669"/>
    <property type="project" value="InterPro"/>
</dbReference>
<dbReference type="PANTHER" id="PTHR31891:SF1">
    <property type="entry name" value="FORMAMIDASE C869.04-RELATED"/>
    <property type="match status" value="1"/>
</dbReference>
<dbReference type="PANTHER" id="PTHR31891">
    <property type="entry name" value="FORMAMIDASE C869.04-RELATED"/>
    <property type="match status" value="1"/>
</dbReference>
<dbReference type="RefSeq" id="WP_230497024.1">
    <property type="nucleotide sequence ID" value="NZ_CAKJTG010000012.1"/>
</dbReference>
<evidence type="ECO:0008006" key="3">
    <source>
        <dbReference type="Google" id="ProtNLM"/>
    </source>
</evidence>
<evidence type="ECO:0000313" key="1">
    <source>
        <dbReference type="EMBL" id="CAG9608784.1"/>
    </source>
</evidence>
<evidence type="ECO:0000313" key="2">
    <source>
        <dbReference type="Proteomes" id="UP000789845"/>
    </source>
</evidence>